<dbReference type="InterPro" id="IPR036397">
    <property type="entry name" value="RNaseH_sf"/>
</dbReference>
<feature type="domain" description="RNase H type-1" evidence="1">
    <location>
        <begin position="386"/>
        <end position="539"/>
    </location>
</feature>
<reference evidence="2 3" key="1">
    <citation type="submission" date="2016-04" db="EMBL/GenBank/DDBJ databases">
        <title>Genome analyses suggest a sexual origin of heterokaryosis in a supposedly ancient asexual fungus.</title>
        <authorList>
            <person name="Ropars J."/>
            <person name="Sedzielewska K."/>
            <person name="Noel J."/>
            <person name="Charron P."/>
            <person name="Farinelli L."/>
            <person name="Marton T."/>
            <person name="Kruger M."/>
            <person name="Pelin A."/>
            <person name="Brachmann A."/>
            <person name="Corradi N."/>
        </authorList>
    </citation>
    <scope>NUCLEOTIDE SEQUENCE [LARGE SCALE GENOMIC DNA]</scope>
    <source>
        <strain evidence="2 3">A5</strain>
    </source>
</reference>
<dbReference type="VEuPathDB" id="FungiDB:FUN_010991"/>
<dbReference type="Proteomes" id="UP000232722">
    <property type="component" value="Unassembled WGS sequence"/>
</dbReference>
<dbReference type="AlphaFoldDB" id="A0A2N0PB87"/>
<sequence>MTLSENEWNLLFTPVIKLVKQICGLPRSYPTSALYHRYILGINNPWDQICANQITAFTYLINSNSLASRSIMIRCRTAQLRLAIHDNIFEHESESLFLGYQEAKSNLSLHNIIIARKLNIVIQQDYINRTTWAISGGSIPIREIFITHRCLNLLRKIGTSNSYPLIYASQLILPSGHTMSWACYRFIARLSAKGRIAKWYQLLTQWIKGISIIETSRFSISNFLNNTLQPVSEDKRKHPYVIIKDKNNKLSIGLVKKRTHIKKKGGKIECLIIEVCNIKICSDNPQKAIIQKQECPKIITIAQHNALVLPIFTRLSTGAITHIDWYYMVDSVNRVENITTNIDIQQMEKTPTIELNGDNLGPWINRWIEQDTLRQELTNIRYRLRSLKNIEYYTDGSLANQIIDNNNHLHNKADNNMINLGAAFYTNNEEGEYSVYSSLSLWPSSTRAEIVAIFLALLTAPENSNVTIYTDSLGAINSINSAFDSTTRKWLKKTNNLIIIKIIMLIREASINIKLVKIKGHSGIIGNDIADKLAKKGQCGKNIFKNNVDFIDNILSYFPVFIDNPIKVNIRRFILKILATYEATEWSLLKNNQELCYANVNQIDWKITWLIFHYCKGFHCTSMQTNYLWTFIAKLFHKILPLGSILALRKPKLYKEMKCVMNCNKKENWNHLFECQAYKLIWQKILEITTEESIIICLKQKQIKCQGEDFIRNVLQDILGVTAKSKKFQKFQHLALEVKVETCLTTKLQTDFKITLTEAQMLMANILIRFILAFKELLWKPRCEQVILWEKRKGITRTDKITTESKIKDNTKDNLNQPSDKAKDIKTRKADRVQKSIPLERPRNRRHCSVKCNFCGWKQQVGQPIEIQGHIALNCLKVSPEVKSLFLEKVKNNGHLSYNKKIKISHNQPKIDEIFDLTKIDQTKIEMANRAIVKFFACCGILFHIIENPFFIDLFRTLCSGYNPPCRRTLIKDMLNAEISHVITEINLKLNNEKNLTLEIP</sequence>
<protein>
    <recommendedName>
        <fullName evidence="1">RNase H type-1 domain-containing protein</fullName>
    </recommendedName>
</protein>
<proteinExistence type="predicted"/>
<comment type="caution">
    <text evidence="2">The sequence shown here is derived from an EMBL/GenBank/DDBJ whole genome shotgun (WGS) entry which is preliminary data.</text>
</comment>
<dbReference type="GO" id="GO:0004523">
    <property type="term" value="F:RNA-DNA hybrid ribonuclease activity"/>
    <property type="evidence" value="ECO:0007669"/>
    <property type="project" value="InterPro"/>
</dbReference>
<reference evidence="2 3" key="2">
    <citation type="submission" date="2017-09" db="EMBL/GenBank/DDBJ databases">
        <title>Extensive intraspecific genome diversity in a model arbuscular mycorrhizal fungus.</title>
        <authorList>
            <person name="Chen E.C."/>
            <person name="Morin E."/>
            <person name="Beaudet D."/>
            <person name="Noel J."/>
            <person name="Ndikumana S."/>
            <person name="Charron P."/>
            <person name="St-Onge C."/>
            <person name="Giorgi J."/>
            <person name="Grigoriev I.V."/>
            <person name="Roux C."/>
            <person name="Martin F.M."/>
            <person name="Corradi N."/>
        </authorList>
    </citation>
    <scope>NUCLEOTIDE SEQUENCE [LARGE SCALE GENOMIC DNA]</scope>
    <source>
        <strain evidence="2 3">A5</strain>
    </source>
</reference>
<evidence type="ECO:0000313" key="3">
    <source>
        <dbReference type="Proteomes" id="UP000232722"/>
    </source>
</evidence>
<evidence type="ECO:0000313" key="2">
    <source>
        <dbReference type="EMBL" id="PKC04097.1"/>
    </source>
</evidence>
<dbReference type="Pfam" id="PF00075">
    <property type="entry name" value="RNase_H"/>
    <property type="match status" value="1"/>
</dbReference>
<dbReference type="VEuPathDB" id="FungiDB:FUN_006852"/>
<dbReference type="Gene3D" id="3.30.420.10">
    <property type="entry name" value="Ribonuclease H-like superfamily/Ribonuclease H"/>
    <property type="match status" value="1"/>
</dbReference>
<organism evidence="2 3">
    <name type="scientific">Rhizophagus irregularis</name>
    <dbReference type="NCBI Taxonomy" id="588596"/>
    <lineage>
        <taxon>Eukaryota</taxon>
        <taxon>Fungi</taxon>
        <taxon>Fungi incertae sedis</taxon>
        <taxon>Mucoromycota</taxon>
        <taxon>Glomeromycotina</taxon>
        <taxon>Glomeromycetes</taxon>
        <taxon>Glomerales</taxon>
        <taxon>Glomeraceae</taxon>
        <taxon>Rhizophagus</taxon>
    </lineage>
</organism>
<name>A0A2N0PB87_9GLOM</name>
<evidence type="ECO:0000259" key="1">
    <source>
        <dbReference type="PROSITE" id="PS50879"/>
    </source>
</evidence>
<dbReference type="InterPro" id="IPR012337">
    <property type="entry name" value="RNaseH-like_sf"/>
</dbReference>
<dbReference type="VEuPathDB" id="FungiDB:FUN_011614"/>
<dbReference type="VEuPathDB" id="FungiDB:RhiirFUN_006633"/>
<dbReference type="PROSITE" id="PS50879">
    <property type="entry name" value="RNASE_H_1"/>
    <property type="match status" value="1"/>
</dbReference>
<accession>A0A2N0PB87</accession>
<dbReference type="VEuPathDB" id="FungiDB:RhiirA1_465346"/>
<gene>
    <name evidence="2" type="ORF">RhiirA5_422745</name>
</gene>
<dbReference type="InterPro" id="IPR002156">
    <property type="entry name" value="RNaseH_domain"/>
</dbReference>
<dbReference type="EMBL" id="LLXJ01001067">
    <property type="protein sequence ID" value="PKC04097.1"/>
    <property type="molecule type" value="Genomic_DNA"/>
</dbReference>
<dbReference type="VEuPathDB" id="FungiDB:RhiirFUN_024177"/>
<dbReference type="VEuPathDB" id="FungiDB:RhiirFUN_025253"/>
<dbReference type="SUPFAM" id="SSF53098">
    <property type="entry name" value="Ribonuclease H-like"/>
    <property type="match status" value="1"/>
</dbReference>
<dbReference type="VEuPathDB" id="FungiDB:RhiirA1_471565"/>
<dbReference type="GO" id="GO:0003676">
    <property type="term" value="F:nucleic acid binding"/>
    <property type="evidence" value="ECO:0007669"/>
    <property type="project" value="InterPro"/>
</dbReference>